<sequence length="516" mass="57683">MMAFERLLFEISSKFVNIPASEVDQEINDAIRKIVEFLGIDQSVFGEFKDGSHELRISHGYTAHIWPENPGIILNALAPNITLRLKRGEVVNLSSLPDDAPEDWYEERQYAEKVGLKSCVGVSLKIGGSVLGVILFESYRKHQNWTETSIQHMRLLAQVFAGALERKQTELKLRKAFDTIQELSERLKAENSYLKETILSENRYSHIIGSSPAMTEVLNRMEQVAVTDASVLLMGETGTGKTVLAELVHAISRRSTKTMIKVNCAALPSNLLESEFFGHEKGAFTGAATKKIGRFAIAHGSTLFLDEIGELPLDLQAKFLRVLDDGEFEPIGSNRTVRVNVRIVAATNRNLARMVQEGTFRSDLYYRLNVYPILVPPLRERREDIPEMVHSFIHQLSKSMGRHIGPQSEKDMAAMTAYSWPGNIRELKNVVENAMISSQGTVLSLRPPPGDHAYPPQESRNHAEAERQLILSTLQQARGRIKGAGGAAAMLELKPSTLYSKMKKLGIRNPWKSPDP</sequence>
<keyword evidence="1" id="KW-0547">Nucleotide-binding</keyword>
<evidence type="ECO:0000256" key="6">
    <source>
        <dbReference type="ARBA" id="ARBA00023163"/>
    </source>
</evidence>
<dbReference type="PANTHER" id="PTHR32071">
    <property type="entry name" value="TRANSCRIPTIONAL REGULATORY PROTEIN"/>
    <property type="match status" value="1"/>
</dbReference>
<dbReference type="InterPro" id="IPR002078">
    <property type="entry name" value="Sigma_54_int"/>
</dbReference>
<dbReference type="Gene3D" id="3.40.50.300">
    <property type="entry name" value="P-loop containing nucleotide triphosphate hydrolases"/>
    <property type="match status" value="1"/>
</dbReference>
<dbReference type="SUPFAM" id="SSF52540">
    <property type="entry name" value="P-loop containing nucleoside triphosphate hydrolases"/>
    <property type="match status" value="1"/>
</dbReference>
<evidence type="ECO:0000256" key="1">
    <source>
        <dbReference type="ARBA" id="ARBA00022741"/>
    </source>
</evidence>
<dbReference type="Pfam" id="PF25601">
    <property type="entry name" value="AAA_lid_14"/>
    <property type="match status" value="1"/>
</dbReference>
<dbReference type="PROSITE" id="PS00688">
    <property type="entry name" value="SIGMA54_INTERACT_3"/>
    <property type="match status" value="1"/>
</dbReference>
<feature type="domain" description="Sigma-54 factor interaction" evidence="7">
    <location>
        <begin position="207"/>
        <end position="436"/>
    </location>
</feature>
<dbReference type="Pfam" id="PF00158">
    <property type="entry name" value="Sigma54_activat"/>
    <property type="match status" value="1"/>
</dbReference>
<proteinExistence type="predicted"/>
<dbReference type="RefSeq" id="WP_265423932.1">
    <property type="nucleotide sequence ID" value="NZ_JAPFPW010000002.1"/>
</dbReference>
<dbReference type="InterPro" id="IPR025662">
    <property type="entry name" value="Sigma_54_int_dom_ATP-bd_1"/>
</dbReference>
<evidence type="ECO:0000259" key="7">
    <source>
        <dbReference type="PROSITE" id="PS50045"/>
    </source>
</evidence>
<comment type="caution">
    <text evidence="8">The sequence shown here is derived from an EMBL/GenBank/DDBJ whole genome shotgun (WGS) entry which is preliminary data.</text>
</comment>
<dbReference type="CDD" id="cd00009">
    <property type="entry name" value="AAA"/>
    <property type="match status" value="1"/>
</dbReference>
<evidence type="ECO:0000313" key="9">
    <source>
        <dbReference type="Proteomes" id="UP001209681"/>
    </source>
</evidence>
<keyword evidence="2" id="KW-0067">ATP-binding</keyword>
<keyword evidence="6" id="KW-0804">Transcription</keyword>
<dbReference type="InterPro" id="IPR002197">
    <property type="entry name" value="HTH_Fis"/>
</dbReference>
<dbReference type="EMBL" id="JAPFPW010000002">
    <property type="protein sequence ID" value="MCW7753078.1"/>
    <property type="molecule type" value="Genomic_DNA"/>
</dbReference>
<protein>
    <submittedName>
        <fullName evidence="8">Sigma 54-interacting transcriptional regulator</fullName>
    </submittedName>
</protein>
<keyword evidence="5" id="KW-0010">Activator</keyword>
<dbReference type="InterPro" id="IPR029016">
    <property type="entry name" value="GAF-like_dom_sf"/>
</dbReference>
<dbReference type="SMART" id="SM00382">
    <property type="entry name" value="AAA"/>
    <property type="match status" value="1"/>
</dbReference>
<evidence type="ECO:0000256" key="3">
    <source>
        <dbReference type="ARBA" id="ARBA00023015"/>
    </source>
</evidence>
<dbReference type="Pfam" id="PF02954">
    <property type="entry name" value="HTH_8"/>
    <property type="match status" value="1"/>
</dbReference>
<dbReference type="Gene3D" id="1.10.8.60">
    <property type="match status" value="1"/>
</dbReference>
<evidence type="ECO:0000256" key="4">
    <source>
        <dbReference type="ARBA" id="ARBA00023125"/>
    </source>
</evidence>
<dbReference type="Gene3D" id="1.10.10.60">
    <property type="entry name" value="Homeodomain-like"/>
    <property type="match status" value="1"/>
</dbReference>
<dbReference type="Pfam" id="PF01590">
    <property type="entry name" value="GAF"/>
    <property type="match status" value="1"/>
</dbReference>
<accession>A0ABT3N6I9</accession>
<dbReference type="InterPro" id="IPR009057">
    <property type="entry name" value="Homeodomain-like_sf"/>
</dbReference>
<dbReference type="InterPro" id="IPR058031">
    <property type="entry name" value="AAA_lid_NorR"/>
</dbReference>
<dbReference type="InterPro" id="IPR003593">
    <property type="entry name" value="AAA+_ATPase"/>
</dbReference>
<keyword evidence="3" id="KW-0805">Transcription regulation</keyword>
<dbReference type="PROSITE" id="PS50045">
    <property type="entry name" value="SIGMA54_INTERACT_4"/>
    <property type="match status" value="1"/>
</dbReference>
<dbReference type="Proteomes" id="UP001209681">
    <property type="component" value="Unassembled WGS sequence"/>
</dbReference>
<gene>
    <name evidence="8" type="ORF">OOT00_03650</name>
</gene>
<keyword evidence="4" id="KW-0238">DNA-binding</keyword>
<dbReference type="Gene3D" id="3.30.450.40">
    <property type="match status" value="1"/>
</dbReference>
<dbReference type="PROSITE" id="PS00675">
    <property type="entry name" value="SIGMA54_INTERACT_1"/>
    <property type="match status" value="1"/>
</dbReference>
<evidence type="ECO:0000313" key="8">
    <source>
        <dbReference type="EMBL" id="MCW7753078.1"/>
    </source>
</evidence>
<dbReference type="PANTHER" id="PTHR32071:SF117">
    <property type="entry name" value="PTS-DEPENDENT DIHYDROXYACETONE KINASE OPERON REGULATORY PROTEIN-RELATED"/>
    <property type="match status" value="1"/>
</dbReference>
<organism evidence="8 9">
    <name type="scientific">Desulfobotulus pelophilus</name>
    <dbReference type="NCBI Taxonomy" id="2823377"/>
    <lineage>
        <taxon>Bacteria</taxon>
        <taxon>Pseudomonadati</taxon>
        <taxon>Thermodesulfobacteriota</taxon>
        <taxon>Desulfobacteria</taxon>
        <taxon>Desulfobacterales</taxon>
        <taxon>Desulfobacteraceae</taxon>
        <taxon>Desulfobotulus</taxon>
    </lineage>
</organism>
<evidence type="ECO:0000256" key="2">
    <source>
        <dbReference type="ARBA" id="ARBA00022840"/>
    </source>
</evidence>
<dbReference type="InterPro" id="IPR025944">
    <property type="entry name" value="Sigma_54_int_dom_CS"/>
</dbReference>
<dbReference type="SMART" id="SM00065">
    <property type="entry name" value="GAF"/>
    <property type="match status" value="1"/>
</dbReference>
<keyword evidence="9" id="KW-1185">Reference proteome</keyword>
<dbReference type="SUPFAM" id="SSF46689">
    <property type="entry name" value="Homeodomain-like"/>
    <property type="match status" value="1"/>
</dbReference>
<dbReference type="InterPro" id="IPR003018">
    <property type="entry name" value="GAF"/>
</dbReference>
<dbReference type="InterPro" id="IPR027417">
    <property type="entry name" value="P-loop_NTPase"/>
</dbReference>
<evidence type="ECO:0000256" key="5">
    <source>
        <dbReference type="ARBA" id="ARBA00023159"/>
    </source>
</evidence>
<dbReference type="SUPFAM" id="SSF55781">
    <property type="entry name" value="GAF domain-like"/>
    <property type="match status" value="1"/>
</dbReference>
<name>A0ABT3N6I9_9BACT</name>
<reference evidence="8 9" key="1">
    <citation type="submission" date="2022-11" db="EMBL/GenBank/DDBJ databases">
        <title>Desulfobotulus tamanensis H1 sp. nov. - anaerobic, alkaliphilic, sulphate reducing bacterium isolated from terrestrial mud volcano.</title>
        <authorList>
            <person name="Frolova A."/>
            <person name="Merkel A.Y."/>
            <person name="Slobodkin A.I."/>
        </authorList>
    </citation>
    <scope>NUCLEOTIDE SEQUENCE [LARGE SCALE GENOMIC DNA]</scope>
    <source>
        <strain evidence="8 9">H1</strain>
    </source>
</reference>